<protein>
    <submittedName>
        <fullName evidence="3">TspB protein</fullName>
    </submittedName>
</protein>
<dbReference type="RefSeq" id="WP_011798769.1">
    <property type="nucleotide sequence ID" value="NC_008767.1"/>
</dbReference>
<evidence type="ECO:0000256" key="2">
    <source>
        <dbReference type="SAM" id="SignalP"/>
    </source>
</evidence>
<feature type="region of interest" description="Disordered" evidence="1">
    <location>
        <begin position="337"/>
        <end position="437"/>
    </location>
</feature>
<feature type="compositionally biased region" description="Polar residues" evidence="1">
    <location>
        <begin position="339"/>
        <end position="348"/>
    </location>
</feature>
<reference evidence="3 4" key="1">
    <citation type="journal article" date="2007" name="PLoS Genet.">
        <title>Meningococcal genetic variation mechanisms viewed through comparative analysis of serogroup C strain FAM18.</title>
        <authorList>
            <person name="Bentley S.D."/>
            <person name="Vernikos G.S."/>
            <person name="Snyder L.A.S."/>
            <person name="Churcher C."/>
            <person name="Arrowsmith C."/>
            <person name="Chillingworth T."/>
            <person name="Cronin A."/>
            <person name="Davis P.H."/>
            <person name="Holroyd N.E."/>
            <person name="Jagels K."/>
            <person name="Maddison M."/>
            <person name="Moule S."/>
            <person name="Rabbinowitsch E."/>
            <person name="Sharp S."/>
            <person name="Unwin L."/>
            <person name="Whitehead S."/>
            <person name="Quail M.A."/>
            <person name="Achtman M."/>
            <person name="Barrell B."/>
            <person name="Saunders N.J."/>
            <person name="Parkhill J."/>
        </authorList>
    </citation>
    <scope>NUCLEOTIDE SEQUENCE [LARGE SCALE GENOMIC DNA]</scope>
    <source>
        <strain evidence="4">ATCC 700532 / DSM 15464 / FAM18</strain>
    </source>
</reference>
<feature type="compositionally biased region" description="Low complexity" evidence="1">
    <location>
        <begin position="375"/>
        <end position="389"/>
    </location>
</feature>
<dbReference type="HOGENOM" id="CLU_540609_0_0_4"/>
<name>A1KRW7_NEIMF</name>
<dbReference type="AlphaFoldDB" id="A1KRW7"/>
<dbReference type="NCBIfam" id="NF041109">
    <property type="entry name" value="VF_TspB_C_term"/>
    <property type="match status" value="1"/>
</dbReference>
<gene>
    <name evidence="3" type="primary">tspB</name>
    <name evidence="3" type="ordered locus">NMC0283</name>
</gene>
<evidence type="ECO:0000256" key="1">
    <source>
        <dbReference type="SAM" id="MobiDB-lite"/>
    </source>
</evidence>
<dbReference type="Proteomes" id="UP000002286">
    <property type="component" value="Chromosome"/>
</dbReference>
<evidence type="ECO:0000313" key="3">
    <source>
        <dbReference type="EMBL" id="CAM09596.1"/>
    </source>
</evidence>
<dbReference type="Pfam" id="PF05616">
    <property type="entry name" value="Neisseria_TspB"/>
    <property type="match status" value="1"/>
</dbReference>
<dbReference type="KEGG" id="nmc:NMC0283"/>
<organism evidence="3 4">
    <name type="scientific">Neisseria meningitidis serogroup C / serotype 2a (strain ATCC 700532 / DSM 15464 / FAM18)</name>
    <dbReference type="NCBI Taxonomy" id="272831"/>
    <lineage>
        <taxon>Bacteria</taxon>
        <taxon>Pseudomonadati</taxon>
        <taxon>Pseudomonadota</taxon>
        <taxon>Betaproteobacteria</taxon>
        <taxon>Neisseriales</taxon>
        <taxon>Neisseriaceae</taxon>
        <taxon>Neisseria</taxon>
    </lineage>
</organism>
<sequence length="543" mass="60557">MFLILGRNFLKIILCFSFFVSKFALASVNVPGKFDRVEVYDDGRYLGIRGSDDKRRRVWEGVFDKESGRYLNSEAQDLTVRHVSTGASSTGKVSAVVSSSVSRAGVLAGVGKLARLGAKFSTRAVPYVGTALLAHDVYETFKEDIQAQGYQYDPETDKFVKGYEYSNCLWYEDERRINRTYGCYGVDSSIMRLMSDYSRFPEVKELMESQMYRLARPFWNWHKEELNKLSSLDWNNFVLNRCTFDWNGGDCVVNKGDDYRNGANFSLSRNPKYKEEMDAKKLEEILSLKVDANPDKYIKATGYPGYSEKVEVAPGTKVNMGPVTDRNGNPVQVVATFGRDSQGNTTVDVQVIPRPDLTPGSAEAPNAQPLPEVSPAENPANNPAPNENPGTRPNPEPDPDLNPDANPDTDGQPGTRPDSPAVPDRPNGRHRKERKEGEDGGLLCKFFPDILACDRLPEPNPAEDLNLPSETVNVEFQKSGIFQDSAQCPAPVTFTVTVLDSSRQFAFSFENACTIAERLRYMLLALAWAVAAFFCIRTVSREV</sequence>
<accession>A1KRW7</accession>
<feature type="signal peptide" evidence="2">
    <location>
        <begin position="1"/>
        <end position="26"/>
    </location>
</feature>
<proteinExistence type="predicted"/>
<evidence type="ECO:0000313" key="4">
    <source>
        <dbReference type="Proteomes" id="UP000002286"/>
    </source>
</evidence>
<keyword evidence="2" id="KW-0732">Signal</keyword>
<dbReference type="InterPro" id="IPR008708">
    <property type="entry name" value="Neisseria_TspB"/>
</dbReference>
<feature type="chain" id="PRO_5002635490" evidence="2">
    <location>
        <begin position="27"/>
        <end position="543"/>
    </location>
</feature>
<dbReference type="EMBL" id="AM421808">
    <property type="protein sequence ID" value="CAM09596.1"/>
    <property type="molecule type" value="Genomic_DNA"/>
</dbReference>